<protein>
    <recommendedName>
        <fullName evidence="4">HipA N-terminal subdomain 1 domain-containing protein</fullName>
    </recommendedName>
</protein>
<proteinExistence type="predicted"/>
<sequence length="132" mass="14451">MGTLHTSVVRGKEVFSFEYEKAWLSSAYAQVLDPELHLYTEPQYLAGEEKNNFGVFLDSSGPVEEPDAPTRGCNGSQRRPAGATPAGERLPAGGVRNGHRMGALRFKQALDGPFLNNSRGKAITPWTAFREI</sequence>
<dbReference type="EMBL" id="BMFP01000006">
    <property type="protein sequence ID" value="GGG26115.1"/>
    <property type="molecule type" value="Genomic_DNA"/>
</dbReference>
<evidence type="ECO:0000313" key="3">
    <source>
        <dbReference type="Proteomes" id="UP000634043"/>
    </source>
</evidence>
<evidence type="ECO:0000313" key="2">
    <source>
        <dbReference type="EMBL" id="GGG26115.1"/>
    </source>
</evidence>
<reference evidence="3" key="1">
    <citation type="journal article" date="2019" name="Int. J. Syst. Evol. Microbiol.">
        <title>The Global Catalogue of Microorganisms (GCM) 10K type strain sequencing project: providing services to taxonomists for standard genome sequencing and annotation.</title>
        <authorList>
            <consortium name="The Broad Institute Genomics Platform"/>
            <consortium name="The Broad Institute Genome Sequencing Center for Infectious Disease"/>
            <person name="Wu L."/>
            <person name="Ma J."/>
        </authorList>
    </citation>
    <scope>NUCLEOTIDE SEQUENCE [LARGE SCALE GENOMIC DNA]</scope>
    <source>
        <strain evidence="3">CGMCC 1.12749</strain>
    </source>
</reference>
<feature type="region of interest" description="Disordered" evidence="1">
    <location>
        <begin position="59"/>
        <end position="98"/>
    </location>
</feature>
<gene>
    <name evidence="2" type="ORF">GCM10011323_32230</name>
</gene>
<comment type="caution">
    <text evidence="2">The sequence shown here is derived from an EMBL/GenBank/DDBJ whole genome shotgun (WGS) entry which is preliminary data.</text>
</comment>
<organism evidence="2 3">
    <name type="scientific">Pontibacter amylolyticus</name>
    <dbReference type="NCBI Taxonomy" id="1424080"/>
    <lineage>
        <taxon>Bacteria</taxon>
        <taxon>Pseudomonadati</taxon>
        <taxon>Bacteroidota</taxon>
        <taxon>Cytophagia</taxon>
        <taxon>Cytophagales</taxon>
        <taxon>Hymenobacteraceae</taxon>
        <taxon>Pontibacter</taxon>
    </lineage>
</organism>
<evidence type="ECO:0008006" key="4">
    <source>
        <dbReference type="Google" id="ProtNLM"/>
    </source>
</evidence>
<dbReference type="Proteomes" id="UP000634043">
    <property type="component" value="Unassembled WGS sequence"/>
</dbReference>
<evidence type="ECO:0000256" key="1">
    <source>
        <dbReference type="SAM" id="MobiDB-lite"/>
    </source>
</evidence>
<name>A0ABQ1WDA7_9BACT</name>
<accession>A0ABQ1WDA7</accession>
<keyword evidence="3" id="KW-1185">Reference proteome</keyword>